<feature type="region of interest" description="Disordered" evidence="1">
    <location>
        <begin position="104"/>
        <end position="160"/>
    </location>
</feature>
<feature type="compositionally biased region" description="Basic and acidic residues" evidence="1">
    <location>
        <begin position="370"/>
        <end position="381"/>
    </location>
</feature>
<feature type="compositionally biased region" description="Polar residues" evidence="1">
    <location>
        <begin position="589"/>
        <end position="601"/>
    </location>
</feature>
<feature type="region of interest" description="Disordered" evidence="1">
    <location>
        <begin position="589"/>
        <end position="636"/>
    </location>
</feature>
<evidence type="ECO:0000313" key="3">
    <source>
        <dbReference type="Proteomes" id="UP001497525"/>
    </source>
</evidence>
<feature type="region of interest" description="Disordered" evidence="1">
    <location>
        <begin position="657"/>
        <end position="686"/>
    </location>
</feature>
<feature type="compositionally biased region" description="Polar residues" evidence="1">
    <location>
        <begin position="668"/>
        <end position="680"/>
    </location>
</feature>
<feature type="region of interest" description="Disordered" evidence="1">
    <location>
        <begin position="370"/>
        <end position="398"/>
    </location>
</feature>
<gene>
    <name evidence="2" type="ORF">CDAUBV1_LOCUS14822</name>
</gene>
<feature type="compositionally biased region" description="Polar residues" evidence="1">
    <location>
        <begin position="387"/>
        <end position="398"/>
    </location>
</feature>
<dbReference type="AlphaFoldDB" id="A0AAV2TQK4"/>
<feature type="region of interest" description="Disordered" evidence="1">
    <location>
        <begin position="325"/>
        <end position="353"/>
    </location>
</feature>
<protein>
    <submittedName>
        <fullName evidence="2">Uncharacterized protein</fullName>
    </submittedName>
</protein>
<reference evidence="2" key="1">
    <citation type="submission" date="2024-06" db="EMBL/GenBank/DDBJ databases">
        <authorList>
            <person name="Liu X."/>
            <person name="Lenzi L."/>
            <person name="Haldenby T S."/>
            <person name="Uol C."/>
        </authorList>
    </citation>
    <scope>NUCLEOTIDE SEQUENCE</scope>
</reference>
<feature type="compositionally biased region" description="Polar residues" evidence="1">
    <location>
        <begin position="623"/>
        <end position="634"/>
    </location>
</feature>
<accession>A0AAV2TQK4</accession>
<evidence type="ECO:0000313" key="2">
    <source>
        <dbReference type="EMBL" id="CAL5139707.1"/>
    </source>
</evidence>
<proteinExistence type="predicted"/>
<dbReference type="EMBL" id="CAXLJL010000623">
    <property type="protein sequence ID" value="CAL5139707.1"/>
    <property type="molecule type" value="Genomic_DNA"/>
</dbReference>
<name>A0AAV2TQK4_CALDB</name>
<feature type="region of interest" description="Disordered" evidence="1">
    <location>
        <begin position="27"/>
        <end position="52"/>
    </location>
</feature>
<sequence length="723" mass="81570">MLTSNVRALNKAELQHELRTKRKAALNFGDIKSPRQRNLSVSGNHAQKKPWNSSVKVDSSWFTPQHDRSSKFSAYPAEPIRTNSKIARPWSSIIQMKRGLATGKLSCSRRSKTSDISDESSMTIQSPEEEISQSRRNDGKFDDLREIGDTEGYSRHKSPHSMQQVLKNQLASFGSNDTYPQLYCREMENLISKICIWYLKVRTCVNKLTNNGRRKDNEEVLYRFVSGYLDQLQTLLGSSLPNELCSPRRQPFEAGEDGLVSCGRCSIHYTDQKKTSVCTKALSKDSDKQYKAYKALSAESLTKITENSVGSRLQTLDLTNDSVKYTQDSQEQKKALTTQPTDSPVPAWTEEEKNRPAFKSTDVVVELRTGSEESRMSDQQKYDGSVTPPTGSGMLDSNSNNRHAEVETVQSHATSQHRAEMLWTNRIHRLAKKCNKSTFDIEFNELDDEPDRNSVTAIEGVRYSSNPTHLAHEIGKNTMPSKFQERSVSRLVMGRIYMKKQTTLRWTTRNPATVASWYHTIEIADVCIQTNSHTETALWIGRHIYEQPVLLHSLPMNTIPFTHPEHSEENLQLPLVEAVLLRGMLSDSYGNQDTELPSPRTTGCKIDRTDPKGEYLTPPLDYNSLSPRSGSTTLPDPPVDLLDMTDYDMSLPAPPPVFSEHSPRRLSQLDSPISGTSTEYHLSPGSKTDRNSAPYLLWKCATVKKNLAAFCRYTNKPVADNTS</sequence>
<feature type="compositionally biased region" description="Polar residues" evidence="1">
    <location>
        <begin position="36"/>
        <end position="52"/>
    </location>
</feature>
<evidence type="ECO:0000256" key="1">
    <source>
        <dbReference type="SAM" id="MobiDB-lite"/>
    </source>
</evidence>
<feature type="compositionally biased region" description="Basic and acidic residues" evidence="1">
    <location>
        <begin position="132"/>
        <end position="154"/>
    </location>
</feature>
<dbReference type="Proteomes" id="UP001497525">
    <property type="component" value="Unassembled WGS sequence"/>
</dbReference>
<organism evidence="2 3">
    <name type="scientific">Calicophoron daubneyi</name>
    <name type="common">Rumen fluke</name>
    <name type="synonym">Paramphistomum daubneyi</name>
    <dbReference type="NCBI Taxonomy" id="300641"/>
    <lineage>
        <taxon>Eukaryota</taxon>
        <taxon>Metazoa</taxon>
        <taxon>Spiralia</taxon>
        <taxon>Lophotrochozoa</taxon>
        <taxon>Platyhelminthes</taxon>
        <taxon>Trematoda</taxon>
        <taxon>Digenea</taxon>
        <taxon>Plagiorchiida</taxon>
        <taxon>Pronocephalata</taxon>
        <taxon>Paramphistomoidea</taxon>
        <taxon>Paramphistomidae</taxon>
        <taxon>Calicophoron</taxon>
    </lineage>
</organism>
<feature type="compositionally biased region" description="Polar residues" evidence="1">
    <location>
        <begin position="325"/>
        <end position="342"/>
    </location>
</feature>
<comment type="caution">
    <text evidence="2">The sequence shown here is derived from an EMBL/GenBank/DDBJ whole genome shotgun (WGS) entry which is preliminary data.</text>
</comment>